<gene>
    <name evidence="2" type="ORF">P879_09348</name>
</gene>
<evidence type="ECO:0000256" key="1">
    <source>
        <dbReference type="SAM" id="MobiDB-lite"/>
    </source>
</evidence>
<proteinExistence type="predicted"/>
<sequence>MFTIPRPTLQGWAFRSTSSPEAVSTHEESAANVSLPLSQFGSAFDCQSSQRVVAAVDKILDEMKLHPPCTKYSSQQPTRNGPQLPKTGYLRRRTALTSLPNHKRNHSYSAFGKFGRQKSRVQKIIDEFLQSARTRGLYDRSTSSDQRTNHTTSLDRSKQTVAADAVANSTSTPSSERTEQTSTCWRSLDINLNSPLLSPEIMRSWENNYEASDGSSIMHLQTYLKIAIMKWNYIDTKHFHTIQQKTCQMNQSAPPDLFEQNYQRRHEVDLNAGAWTMANDRPSNRCHQLQLWRNKQSDPIPATYCTNQPSDPIYPRWSDSKNQPVRPTSRWLPVQNCELDDRSCSKICQMNQSASSNLFEQNYQRRHEVDLDAGAWTMANDRPSNGCHQLQFWRNKQSGPIPATYCTNQPSDPIYPRWSDSKSQPVRPTSRWLPVQNCELDDRSCSTNLMHWKSIRPPQFSLPDFETKTHSFQPNHKWTEKQLLGSFSHSQPCGYQREPWRPNRYKPPEVYFVRNYATEPDNNYAHNLFNQEQDCQTATQSLSRNPRFFEKADVDTHWSTQFHCVCCRFNGRWQWNSHQEAAEESTYNFSPNKGKTLQYYQDSRMRNTSTCEVGCQYQPIHHWPDHADKPFTIWSSNLDSSVEHTTEKRFRPKDIFTANYGLNRNNSSPMYTTRRSGSPRSDRPSSCFEEQTNSAGAQSTTVIEDAFQDRRIFNHHAASNRKQTLKRKSNQHTRPSYSVQRSGMQIDGNDRGGLEKVQNELQTASAFYATPKDRAPRPRSASPPEPRGLTTSKTHHCIGTAQPSFLLGALATSTPRVKQILANQDDNDCVDRQDVSPDKTTAERSGDWCCSEHAEIDEATSKQTKSNITDYSLSDDQFHEQYYMRVEE</sequence>
<feature type="region of interest" description="Disordered" evidence="1">
    <location>
        <begin position="137"/>
        <end position="183"/>
    </location>
</feature>
<feature type="region of interest" description="Disordered" evidence="1">
    <location>
        <begin position="715"/>
        <end position="752"/>
    </location>
</feature>
<feature type="compositionally biased region" description="Polar residues" evidence="1">
    <location>
        <begin position="71"/>
        <end position="81"/>
    </location>
</feature>
<dbReference type="Proteomes" id="UP000699462">
    <property type="component" value="Unassembled WGS sequence"/>
</dbReference>
<keyword evidence="3" id="KW-1185">Reference proteome</keyword>
<name>A0A8T0DIN0_9TREM</name>
<dbReference type="OrthoDB" id="6246654at2759"/>
<feature type="region of interest" description="Disordered" evidence="1">
    <location>
        <begin position="68"/>
        <end position="87"/>
    </location>
</feature>
<feature type="region of interest" description="Disordered" evidence="1">
    <location>
        <begin position="767"/>
        <end position="791"/>
    </location>
</feature>
<organism evidence="2 3">
    <name type="scientific">Paragonimus westermani</name>
    <dbReference type="NCBI Taxonomy" id="34504"/>
    <lineage>
        <taxon>Eukaryota</taxon>
        <taxon>Metazoa</taxon>
        <taxon>Spiralia</taxon>
        <taxon>Lophotrochozoa</taxon>
        <taxon>Platyhelminthes</taxon>
        <taxon>Trematoda</taxon>
        <taxon>Digenea</taxon>
        <taxon>Plagiorchiida</taxon>
        <taxon>Troglotremata</taxon>
        <taxon>Troglotrematidae</taxon>
        <taxon>Paragonimus</taxon>
    </lineage>
</organism>
<dbReference type="EMBL" id="JTDF01003533">
    <property type="protein sequence ID" value="KAF8567733.1"/>
    <property type="molecule type" value="Genomic_DNA"/>
</dbReference>
<comment type="caution">
    <text evidence="2">The sequence shown here is derived from an EMBL/GenBank/DDBJ whole genome shotgun (WGS) entry which is preliminary data.</text>
</comment>
<evidence type="ECO:0000313" key="3">
    <source>
        <dbReference type="Proteomes" id="UP000699462"/>
    </source>
</evidence>
<feature type="compositionally biased region" description="Polar residues" evidence="1">
    <location>
        <begin position="167"/>
        <end position="183"/>
    </location>
</feature>
<feature type="region of interest" description="Disordered" evidence="1">
    <location>
        <begin position="661"/>
        <end position="700"/>
    </location>
</feature>
<reference evidence="2 3" key="1">
    <citation type="submission" date="2019-07" db="EMBL/GenBank/DDBJ databases">
        <title>Annotation for the trematode Paragonimus westermani.</title>
        <authorList>
            <person name="Choi Y.-J."/>
        </authorList>
    </citation>
    <scope>NUCLEOTIDE SEQUENCE [LARGE SCALE GENOMIC DNA]</scope>
    <source>
        <strain evidence="2">180907_Pwestermani</strain>
    </source>
</reference>
<evidence type="ECO:0000313" key="2">
    <source>
        <dbReference type="EMBL" id="KAF8567733.1"/>
    </source>
</evidence>
<protein>
    <submittedName>
        <fullName evidence="2">Uncharacterized protein</fullName>
    </submittedName>
</protein>
<feature type="compositionally biased region" description="Polar residues" evidence="1">
    <location>
        <begin position="140"/>
        <end position="152"/>
    </location>
</feature>
<dbReference type="AlphaFoldDB" id="A0A8T0DIN0"/>
<accession>A0A8T0DIN0</accession>
<feature type="compositionally biased region" description="Polar residues" evidence="1">
    <location>
        <begin position="688"/>
        <end position="700"/>
    </location>
</feature>
<feature type="compositionally biased region" description="Polar residues" evidence="1">
    <location>
        <begin position="661"/>
        <end position="673"/>
    </location>
</feature>
<feature type="compositionally biased region" description="Polar residues" evidence="1">
    <location>
        <begin position="732"/>
        <end position="743"/>
    </location>
</feature>